<name>A0ABS2BF71_9NEIS</name>
<reference evidence="1 2" key="1">
    <citation type="submission" date="2021-01" db="EMBL/GenBank/DDBJ databases">
        <title>Draft Genome Sequence and Polyhydroxyalkanoate Biosynthetic Potential of Jeongeupia naejangsanensis Type Strain DSM 24253.</title>
        <authorList>
            <person name="Turrini P."/>
            <person name="Artuso I."/>
            <person name="Lugli G.A."/>
            <person name="Frangipani E."/>
            <person name="Ventura M."/>
            <person name="Visca P."/>
        </authorList>
    </citation>
    <scope>NUCLEOTIDE SEQUENCE [LARGE SCALE GENOMIC DNA]</scope>
    <source>
        <strain evidence="1 2">DSM 24253</strain>
    </source>
</reference>
<evidence type="ECO:0000313" key="1">
    <source>
        <dbReference type="EMBL" id="MBM3114254.1"/>
    </source>
</evidence>
<gene>
    <name evidence="1" type="ORF">JMJ54_00310</name>
</gene>
<dbReference type="RefSeq" id="WP_203535960.1">
    <property type="nucleotide sequence ID" value="NZ_JAESND010000001.1"/>
</dbReference>
<accession>A0ABS2BF71</accession>
<sequence length="175" mass="19089">MVVIKKPSDCSDAELQNFATLVLAGGEVVAAGLDMLIKKDEALVFLLQHNCLKGVAAIKKPGRNYRNKIFQKAMTSTIANEFQFELGWVFVHPSSRGAGFSHVLVKAALGAAGGRHTFATSRSDNAPMHKVLSAHGLLRRGQEYVSDRGNQNLVLFVSNVIRRDSLDGSPQKPRF</sequence>
<proteinExistence type="predicted"/>
<dbReference type="Proteomes" id="UP000809431">
    <property type="component" value="Unassembled WGS sequence"/>
</dbReference>
<dbReference type="SUPFAM" id="SSF55729">
    <property type="entry name" value="Acyl-CoA N-acyltransferases (Nat)"/>
    <property type="match status" value="1"/>
</dbReference>
<comment type="caution">
    <text evidence="1">The sequence shown here is derived from an EMBL/GenBank/DDBJ whole genome shotgun (WGS) entry which is preliminary data.</text>
</comment>
<protein>
    <recommendedName>
        <fullName evidence="3">N-acetyltransferase domain-containing protein</fullName>
    </recommendedName>
</protein>
<dbReference type="InterPro" id="IPR016181">
    <property type="entry name" value="Acyl_CoA_acyltransferase"/>
</dbReference>
<dbReference type="Gene3D" id="3.40.630.30">
    <property type="match status" value="1"/>
</dbReference>
<dbReference type="EMBL" id="JAESND010000001">
    <property type="protein sequence ID" value="MBM3114254.1"/>
    <property type="molecule type" value="Genomic_DNA"/>
</dbReference>
<keyword evidence="2" id="KW-1185">Reference proteome</keyword>
<evidence type="ECO:0008006" key="3">
    <source>
        <dbReference type="Google" id="ProtNLM"/>
    </source>
</evidence>
<organism evidence="1 2">
    <name type="scientific">Jeongeupia naejangsanensis</name>
    <dbReference type="NCBI Taxonomy" id="613195"/>
    <lineage>
        <taxon>Bacteria</taxon>
        <taxon>Pseudomonadati</taxon>
        <taxon>Pseudomonadota</taxon>
        <taxon>Betaproteobacteria</taxon>
        <taxon>Neisseriales</taxon>
        <taxon>Chitinibacteraceae</taxon>
        <taxon>Jeongeupia</taxon>
    </lineage>
</organism>
<evidence type="ECO:0000313" key="2">
    <source>
        <dbReference type="Proteomes" id="UP000809431"/>
    </source>
</evidence>